<proteinExistence type="predicted"/>
<accession>A0AAN6YM73</accession>
<dbReference type="AlphaFoldDB" id="A0AAN6YM73"/>
<keyword evidence="2" id="KW-1185">Reference proteome</keyword>
<reference evidence="1" key="1">
    <citation type="journal article" date="2023" name="Mol. Phylogenet. Evol.">
        <title>Genome-scale phylogeny and comparative genomics of the fungal order Sordariales.</title>
        <authorList>
            <person name="Hensen N."/>
            <person name="Bonometti L."/>
            <person name="Westerberg I."/>
            <person name="Brannstrom I.O."/>
            <person name="Guillou S."/>
            <person name="Cros-Aarteil S."/>
            <person name="Calhoun S."/>
            <person name="Haridas S."/>
            <person name="Kuo A."/>
            <person name="Mondo S."/>
            <person name="Pangilinan J."/>
            <person name="Riley R."/>
            <person name="LaButti K."/>
            <person name="Andreopoulos B."/>
            <person name="Lipzen A."/>
            <person name="Chen C."/>
            <person name="Yan M."/>
            <person name="Daum C."/>
            <person name="Ng V."/>
            <person name="Clum A."/>
            <person name="Steindorff A."/>
            <person name="Ohm R.A."/>
            <person name="Martin F."/>
            <person name="Silar P."/>
            <person name="Natvig D.O."/>
            <person name="Lalanne C."/>
            <person name="Gautier V."/>
            <person name="Ament-Velasquez S.L."/>
            <person name="Kruys A."/>
            <person name="Hutchinson M.I."/>
            <person name="Powell A.J."/>
            <person name="Barry K."/>
            <person name="Miller A.N."/>
            <person name="Grigoriev I.V."/>
            <person name="Debuchy R."/>
            <person name="Gladieux P."/>
            <person name="Hiltunen Thoren M."/>
            <person name="Johannesson H."/>
        </authorList>
    </citation>
    <scope>NUCLEOTIDE SEQUENCE</scope>
    <source>
        <strain evidence="1">CBS 990.96</strain>
    </source>
</reference>
<sequence>MDLFSFLHDSKLVPYHSPPPQKSTKSSSCPACQFFATVALSRTNPSADPDTQVEYTLKVTTVTRIFVYNVANAYKSPFPNSRGIAVDTDDKYYFSGAADFCVAPVFDVSTGDPVPGSTLRQVNPSSIDYSVLRGWILHCKNT</sequence>
<dbReference type="EMBL" id="MU865524">
    <property type="protein sequence ID" value="KAK4221684.1"/>
    <property type="molecule type" value="Genomic_DNA"/>
</dbReference>
<name>A0AAN6YM73_9PEZI</name>
<dbReference type="Proteomes" id="UP001301958">
    <property type="component" value="Unassembled WGS sequence"/>
</dbReference>
<evidence type="ECO:0000313" key="1">
    <source>
        <dbReference type="EMBL" id="KAK4221684.1"/>
    </source>
</evidence>
<protein>
    <submittedName>
        <fullName evidence="1">Uncharacterized protein</fullName>
    </submittedName>
</protein>
<gene>
    <name evidence="1" type="ORF">QBC38DRAFT_491582</name>
</gene>
<comment type="caution">
    <text evidence="1">The sequence shown here is derived from an EMBL/GenBank/DDBJ whole genome shotgun (WGS) entry which is preliminary data.</text>
</comment>
<reference evidence="1" key="2">
    <citation type="submission" date="2023-05" db="EMBL/GenBank/DDBJ databases">
        <authorList>
            <consortium name="Lawrence Berkeley National Laboratory"/>
            <person name="Steindorff A."/>
            <person name="Hensen N."/>
            <person name="Bonometti L."/>
            <person name="Westerberg I."/>
            <person name="Brannstrom I.O."/>
            <person name="Guillou S."/>
            <person name="Cros-Aarteil S."/>
            <person name="Calhoun S."/>
            <person name="Haridas S."/>
            <person name="Kuo A."/>
            <person name="Mondo S."/>
            <person name="Pangilinan J."/>
            <person name="Riley R."/>
            <person name="Labutti K."/>
            <person name="Andreopoulos B."/>
            <person name="Lipzen A."/>
            <person name="Chen C."/>
            <person name="Yanf M."/>
            <person name="Daum C."/>
            <person name="Ng V."/>
            <person name="Clum A."/>
            <person name="Ohm R."/>
            <person name="Martin F."/>
            <person name="Silar P."/>
            <person name="Natvig D."/>
            <person name="Lalanne C."/>
            <person name="Gautier V."/>
            <person name="Ament-Velasquez S.L."/>
            <person name="Kruys A."/>
            <person name="Hutchinson M.I."/>
            <person name="Powell A.J."/>
            <person name="Barry K."/>
            <person name="Miller A.N."/>
            <person name="Grigoriev I.V."/>
            <person name="Debuchy R."/>
            <person name="Gladieux P."/>
            <person name="Thoren M.H."/>
            <person name="Johannesson H."/>
        </authorList>
    </citation>
    <scope>NUCLEOTIDE SEQUENCE</scope>
    <source>
        <strain evidence="1">CBS 990.96</strain>
    </source>
</reference>
<evidence type="ECO:0000313" key="2">
    <source>
        <dbReference type="Proteomes" id="UP001301958"/>
    </source>
</evidence>
<organism evidence="1 2">
    <name type="scientific">Podospora fimiseda</name>
    <dbReference type="NCBI Taxonomy" id="252190"/>
    <lineage>
        <taxon>Eukaryota</taxon>
        <taxon>Fungi</taxon>
        <taxon>Dikarya</taxon>
        <taxon>Ascomycota</taxon>
        <taxon>Pezizomycotina</taxon>
        <taxon>Sordariomycetes</taxon>
        <taxon>Sordariomycetidae</taxon>
        <taxon>Sordariales</taxon>
        <taxon>Podosporaceae</taxon>
        <taxon>Podospora</taxon>
    </lineage>
</organism>